<proteinExistence type="predicted"/>
<keyword evidence="5" id="KW-0539">Nucleus</keyword>
<dbReference type="PROSITE" id="PS51917">
    <property type="entry name" value="PRU"/>
    <property type="match status" value="1"/>
</dbReference>
<reference evidence="7 8" key="1">
    <citation type="journal article" date="2024" name="G3 (Bethesda)">
        <title>Genome assembly of Hibiscus sabdariffa L. provides insights into metabolisms of medicinal natural products.</title>
        <authorList>
            <person name="Kim T."/>
        </authorList>
    </citation>
    <scope>NUCLEOTIDE SEQUENCE [LARGE SCALE GENOMIC DNA]</scope>
    <source>
        <strain evidence="7">TK-2024</strain>
        <tissue evidence="7">Old leaves</tissue>
    </source>
</reference>
<evidence type="ECO:0000256" key="3">
    <source>
        <dbReference type="ARBA" id="ARBA00022490"/>
    </source>
</evidence>
<dbReference type="Gene3D" id="2.30.29.70">
    <property type="entry name" value="Proteasomal ubiquitin receptor Rpn13/ADRM1"/>
    <property type="match status" value="1"/>
</dbReference>
<comment type="caution">
    <text evidence="7">The sequence shown here is derived from an EMBL/GenBank/DDBJ whole genome shotgun (WGS) entry which is preliminary data.</text>
</comment>
<feature type="domain" description="Pru" evidence="6">
    <location>
        <begin position="11"/>
        <end position="69"/>
    </location>
</feature>
<name>A0ABR2G0Y3_9ROSI</name>
<evidence type="ECO:0000313" key="8">
    <source>
        <dbReference type="Proteomes" id="UP001472677"/>
    </source>
</evidence>
<evidence type="ECO:0000256" key="5">
    <source>
        <dbReference type="ARBA" id="ARBA00023242"/>
    </source>
</evidence>
<comment type="subcellular location">
    <subcellularLocation>
        <location evidence="2">Cytoplasm</location>
    </subcellularLocation>
    <subcellularLocation>
        <location evidence="1">Nucleus</location>
    </subcellularLocation>
</comment>
<evidence type="ECO:0000256" key="4">
    <source>
        <dbReference type="ARBA" id="ARBA00022942"/>
    </source>
</evidence>
<accession>A0ABR2G0Y3</accession>
<keyword evidence="3" id="KW-0963">Cytoplasm</keyword>
<evidence type="ECO:0000256" key="1">
    <source>
        <dbReference type="ARBA" id="ARBA00004123"/>
    </source>
</evidence>
<evidence type="ECO:0000259" key="6">
    <source>
        <dbReference type="PROSITE" id="PS51917"/>
    </source>
</evidence>
<dbReference type="PANTHER" id="PTHR12225:SF0">
    <property type="entry name" value="PROTEASOMAL UBIQUITIN RECEPTOR ADRM1"/>
    <property type="match status" value="1"/>
</dbReference>
<organism evidence="7 8">
    <name type="scientific">Hibiscus sabdariffa</name>
    <name type="common">roselle</name>
    <dbReference type="NCBI Taxonomy" id="183260"/>
    <lineage>
        <taxon>Eukaryota</taxon>
        <taxon>Viridiplantae</taxon>
        <taxon>Streptophyta</taxon>
        <taxon>Embryophyta</taxon>
        <taxon>Tracheophyta</taxon>
        <taxon>Spermatophyta</taxon>
        <taxon>Magnoliopsida</taxon>
        <taxon>eudicotyledons</taxon>
        <taxon>Gunneridae</taxon>
        <taxon>Pentapetalae</taxon>
        <taxon>rosids</taxon>
        <taxon>malvids</taxon>
        <taxon>Malvales</taxon>
        <taxon>Malvaceae</taxon>
        <taxon>Malvoideae</taxon>
        <taxon>Hibiscus</taxon>
    </lineage>
</organism>
<dbReference type="InterPro" id="IPR006773">
    <property type="entry name" value="Rpn13/ADRM1"/>
</dbReference>
<dbReference type="Proteomes" id="UP001472677">
    <property type="component" value="Unassembled WGS sequence"/>
</dbReference>
<evidence type="ECO:0000256" key="2">
    <source>
        <dbReference type="ARBA" id="ARBA00004496"/>
    </source>
</evidence>
<protein>
    <recommendedName>
        <fullName evidence="6">Pru domain-containing protein</fullName>
    </recommendedName>
</protein>
<keyword evidence="4" id="KW-0647">Proteasome</keyword>
<dbReference type="InterPro" id="IPR038633">
    <property type="entry name" value="Rpn13/ADRM1_Pru_sf"/>
</dbReference>
<gene>
    <name evidence="7" type="ORF">V6N12_024505</name>
</gene>
<dbReference type="Pfam" id="PF04683">
    <property type="entry name" value="Rpn13_ADRM1_Pru"/>
    <property type="match status" value="1"/>
</dbReference>
<dbReference type="EMBL" id="JBBPBM010000004">
    <property type="protein sequence ID" value="KAK8590122.1"/>
    <property type="molecule type" value="Genomic_DNA"/>
</dbReference>
<evidence type="ECO:0000313" key="7">
    <source>
        <dbReference type="EMBL" id="KAK8590122.1"/>
    </source>
</evidence>
<dbReference type="PANTHER" id="PTHR12225">
    <property type="entry name" value="ADHESION REGULATING MOLECULE 1 110 KDA CELL MEMBRANE GLYCOPROTEIN"/>
    <property type="match status" value="1"/>
</dbReference>
<sequence>MSSSFAEAFPAMQETLLEFRVGKVLLEGKWVITDTRKGLIRIARGEERLVHFQWLNRTQNVIEDVSHFL</sequence>
<keyword evidence="8" id="KW-1185">Reference proteome</keyword>
<dbReference type="InterPro" id="IPR044868">
    <property type="entry name" value="Rpn13/ADRM1_Pru"/>
</dbReference>